<proteinExistence type="predicted"/>
<protein>
    <submittedName>
        <fullName evidence="2">Uncharacterized protein</fullName>
    </submittedName>
</protein>
<feature type="region of interest" description="Disordered" evidence="1">
    <location>
        <begin position="529"/>
        <end position="569"/>
    </location>
</feature>
<dbReference type="RefSeq" id="XP_028478316.1">
    <property type="nucleotide sequence ID" value="XM_028621864.1"/>
</dbReference>
<dbReference type="Proteomes" id="UP000279236">
    <property type="component" value="Unassembled WGS sequence"/>
</dbReference>
<dbReference type="AlphaFoldDB" id="A0A427Y172"/>
<name>A0A427Y172_9TREE</name>
<evidence type="ECO:0000313" key="3">
    <source>
        <dbReference type="Proteomes" id="UP000279236"/>
    </source>
</evidence>
<dbReference type="GeneID" id="39590944"/>
<comment type="caution">
    <text evidence="2">The sequence shown here is derived from an EMBL/GenBank/DDBJ whole genome shotgun (WGS) entry which is preliminary data.</text>
</comment>
<feature type="region of interest" description="Disordered" evidence="1">
    <location>
        <begin position="1"/>
        <end position="45"/>
    </location>
</feature>
<evidence type="ECO:0000256" key="1">
    <source>
        <dbReference type="SAM" id="MobiDB-lite"/>
    </source>
</evidence>
<reference evidence="2 3" key="1">
    <citation type="submission" date="2018-11" db="EMBL/GenBank/DDBJ databases">
        <title>Genome sequence of Apiotrichum porosum DSM 27194.</title>
        <authorList>
            <person name="Aliyu H."/>
            <person name="Gorte O."/>
            <person name="Ochsenreither K."/>
        </authorList>
    </citation>
    <scope>NUCLEOTIDE SEQUENCE [LARGE SCALE GENOMIC DNA]</scope>
    <source>
        <strain evidence="2 3">DSM 27194</strain>
    </source>
</reference>
<keyword evidence="3" id="KW-1185">Reference proteome</keyword>
<organism evidence="2 3">
    <name type="scientific">Apiotrichum porosum</name>
    <dbReference type="NCBI Taxonomy" id="105984"/>
    <lineage>
        <taxon>Eukaryota</taxon>
        <taxon>Fungi</taxon>
        <taxon>Dikarya</taxon>
        <taxon>Basidiomycota</taxon>
        <taxon>Agaricomycotina</taxon>
        <taxon>Tremellomycetes</taxon>
        <taxon>Trichosporonales</taxon>
        <taxon>Trichosporonaceae</taxon>
        <taxon>Apiotrichum</taxon>
    </lineage>
</organism>
<dbReference type="EMBL" id="RSCE01000003">
    <property type="protein sequence ID" value="RSH84868.1"/>
    <property type="molecule type" value="Genomic_DNA"/>
</dbReference>
<feature type="compositionally biased region" description="Pro residues" evidence="1">
    <location>
        <begin position="23"/>
        <end position="40"/>
    </location>
</feature>
<sequence>MSTPPASPYGSKPWRPNETAPSFPFPLSQPLPPTTRPAPRPRSHSVGEVISKYEVTTYGNGVQELVKKTEAATLSIKAQACHTQVYQADVAEMDARAFIWPIYDAFEQVTFDTAFSNVFGLPKNLDVAVKIWRDIVYPKARQSPDMFFKYGKVSDTTLATYTKCRKTQSLERTLQHRQKLKRTMHLLAQLLLCRKGPGSTAFLEPGDIAWNWGLCREVFGQDLFKHISALVETVTEAKINDKWSLDNISTTALIRHVNSLGGPAVGCPSIPPSTFRARLNDMPSLLACPHVSPAVNEVVDNIASAIKTMSVAATHPVLRNSVSPSTWDIYRRLAPSMQAANRWTERQATYEVRDNAYKLMNERPEGFPSLLESLIKAGEERSKLEETPIIDMRPHYNYEAHVLSVADGKFDRGGVHEETLELIEYLRFLKIEEHNSALSRARSMVQSLDSESEDQLDLDSTVLDKVKVTTAWTADSVSPDSQDHKEELKSFLDRPRAYVESELEKIRPVVEHVRSHIPGLLDRLRACPSHADEDDERDDELDHHFGDDEDKDNDGEEEGGEASGDGVRRAVPRGSCYTTYCYIVPPSSRDQIVAELKAEMAEVAAVQGSRTGTGPKEYNAALDDITSKKVKLTTIVPVVVSAIDKDLQGAVGVAECAKAAVEAIETSYYPESVQEQMNGFNFGNVSALQRTRHHLAGHPAVDELLLLLFDAVVLAMLLPTPGHAHLWVEKELKRIFETFRTHGANMGTLACRLLVDFIGLDLNMVVMTTKGAYTWSAVESAWRQIEPSKRLYMHIGLIRCLLDLQRYACGSPWCRHLLVFDPHQKFNEGLARALLASIQPLHVHGNIDMQDGCPVFDAFVCLVRLGQYPYLRSIACYASYFIRLICATSRKGHGKGDAAHWCSMEEQAAQEQGVTGELMGELVDEVEESNEVVGKTSWVESTARKPRALADILDDPMDGTS</sequence>
<gene>
    <name evidence="2" type="ORF">EHS24_006401</name>
</gene>
<evidence type="ECO:0000313" key="2">
    <source>
        <dbReference type="EMBL" id="RSH84868.1"/>
    </source>
</evidence>
<feature type="compositionally biased region" description="Acidic residues" evidence="1">
    <location>
        <begin position="547"/>
        <end position="560"/>
    </location>
</feature>
<accession>A0A427Y172</accession>